<keyword evidence="2" id="KW-0460">Magnesium</keyword>
<evidence type="ECO:0000313" key="3">
    <source>
        <dbReference type="EMBL" id="RWR94093.1"/>
    </source>
</evidence>
<keyword evidence="1" id="KW-0479">Metal-binding</keyword>
<dbReference type="Gene3D" id="1.10.1200.270">
    <property type="entry name" value="Methyltransferase, alpha-helical capping domain"/>
    <property type="match status" value="1"/>
</dbReference>
<dbReference type="SUPFAM" id="SSF53335">
    <property type="entry name" value="S-adenosyl-L-methionine-dependent methyltransferases"/>
    <property type="match status" value="1"/>
</dbReference>
<keyword evidence="4" id="KW-1185">Reference proteome</keyword>
<gene>
    <name evidence="3" type="ORF">CKAN_02337300</name>
</gene>
<dbReference type="InterPro" id="IPR005299">
    <property type="entry name" value="MeTrfase_7"/>
</dbReference>
<name>A0A3S3NFL2_9MAGN</name>
<dbReference type="Gene3D" id="3.40.50.150">
    <property type="entry name" value="Vaccinia Virus protein VP39"/>
    <property type="match status" value="1"/>
</dbReference>
<dbReference type="GO" id="GO:0008168">
    <property type="term" value="F:methyltransferase activity"/>
    <property type="evidence" value="ECO:0007669"/>
    <property type="project" value="InterPro"/>
</dbReference>
<dbReference type="GO" id="GO:0046872">
    <property type="term" value="F:metal ion binding"/>
    <property type="evidence" value="ECO:0007669"/>
    <property type="project" value="UniProtKB-KW"/>
</dbReference>
<dbReference type="InterPro" id="IPR029063">
    <property type="entry name" value="SAM-dependent_MTases_sf"/>
</dbReference>
<organism evidence="3 4">
    <name type="scientific">Cinnamomum micranthum f. kanehirae</name>
    <dbReference type="NCBI Taxonomy" id="337451"/>
    <lineage>
        <taxon>Eukaryota</taxon>
        <taxon>Viridiplantae</taxon>
        <taxon>Streptophyta</taxon>
        <taxon>Embryophyta</taxon>
        <taxon>Tracheophyta</taxon>
        <taxon>Spermatophyta</taxon>
        <taxon>Magnoliopsida</taxon>
        <taxon>Magnoliidae</taxon>
        <taxon>Laurales</taxon>
        <taxon>Lauraceae</taxon>
        <taxon>Cinnamomum</taxon>
    </lineage>
</organism>
<dbReference type="Pfam" id="PF03492">
    <property type="entry name" value="Methyltransf_7"/>
    <property type="match status" value="1"/>
</dbReference>
<accession>A0A3S3NFL2</accession>
<evidence type="ECO:0000313" key="4">
    <source>
        <dbReference type="Proteomes" id="UP000283530"/>
    </source>
</evidence>
<evidence type="ECO:0000256" key="2">
    <source>
        <dbReference type="ARBA" id="ARBA00022842"/>
    </source>
</evidence>
<evidence type="ECO:0000256" key="1">
    <source>
        <dbReference type="ARBA" id="ARBA00022723"/>
    </source>
</evidence>
<dbReference type="Proteomes" id="UP000283530">
    <property type="component" value="Unassembled WGS sequence"/>
</dbReference>
<sequence>MQATQNSPKSSSERERDSDIMEVLQVLHMNGGNNQTSYASNSSLQRKAISIAKPITEEAILASFCKTSPESLGVADLGCSSGPNTLFVVSKIIDTIYAKCSQISCRLPEFRIFLNDLPGNDFNTIFTSLPAFYDKLKEEKGEGLESCFIAGVPGSFYGRLFPSRSLHFVHSSYSLMWLSQVPPELDSGNITNKGNIYMAKTSPPEVLRAYLKQFQKDFFKFLRSRSEEIVPGGRMVLQLLGRTSADPSSKECCYIWELLAQALNDMVLQGVIEENELDSFNLPQYAPSPPEVKALVQAEGSFIIHRLETYAVSWDPEDNAIQNLVFDRSKRAEKVATYMRAVAEPLVTSHFGEAIVHDLFKRYRDIVSEHMETEDAKFTNLVISLEKK</sequence>
<comment type="caution">
    <text evidence="3">The sequence shown here is derived from an EMBL/GenBank/DDBJ whole genome shotgun (WGS) entry which is preliminary data.</text>
</comment>
<evidence type="ECO:0008006" key="5">
    <source>
        <dbReference type="Google" id="ProtNLM"/>
    </source>
</evidence>
<protein>
    <recommendedName>
        <fullName evidence="5">Salicylate carboxymethyltransferase</fullName>
    </recommendedName>
</protein>
<dbReference type="PANTHER" id="PTHR31009">
    <property type="entry name" value="S-ADENOSYL-L-METHIONINE:CARBOXYL METHYLTRANSFERASE FAMILY PROTEIN"/>
    <property type="match status" value="1"/>
</dbReference>
<dbReference type="OrthoDB" id="1523883at2759"/>
<dbReference type="InterPro" id="IPR042086">
    <property type="entry name" value="MeTrfase_capping"/>
</dbReference>
<dbReference type="AlphaFoldDB" id="A0A3S3NFL2"/>
<dbReference type="EMBL" id="QPKB01000010">
    <property type="protein sequence ID" value="RWR94093.1"/>
    <property type="molecule type" value="Genomic_DNA"/>
</dbReference>
<proteinExistence type="predicted"/>
<reference evidence="3 4" key="1">
    <citation type="journal article" date="2019" name="Nat. Plants">
        <title>Stout camphor tree genome fills gaps in understanding of flowering plant genome evolution.</title>
        <authorList>
            <person name="Chaw S.M."/>
            <person name="Liu Y.C."/>
            <person name="Wu Y.W."/>
            <person name="Wang H.Y."/>
            <person name="Lin C.I."/>
            <person name="Wu C.S."/>
            <person name="Ke H.M."/>
            <person name="Chang L.Y."/>
            <person name="Hsu C.Y."/>
            <person name="Yang H.T."/>
            <person name="Sudianto E."/>
            <person name="Hsu M.H."/>
            <person name="Wu K.P."/>
            <person name="Wang L.N."/>
            <person name="Leebens-Mack J.H."/>
            <person name="Tsai I.J."/>
        </authorList>
    </citation>
    <scope>NUCLEOTIDE SEQUENCE [LARGE SCALE GENOMIC DNA]</scope>
    <source>
        <strain evidence="4">cv. Chaw 1501</strain>
        <tissue evidence="3">Young leaves</tissue>
    </source>
</reference>